<organism evidence="2 3">
    <name type="scientific">Psilocybe cyanescens</name>
    <dbReference type="NCBI Taxonomy" id="93625"/>
    <lineage>
        <taxon>Eukaryota</taxon>
        <taxon>Fungi</taxon>
        <taxon>Dikarya</taxon>
        <taxon>Basidiomycota</taxon>
        <taxon>Agaricomycotina</taxon>
        <taxon>Agaricomycetes</taxon>
        <taxon>Agaricomycetidae</taxon>
        <taxon>Agaricales</taxon>
        <taxon>Agaricineae</taxon>
        <taxon>Strophariaceae</taxon>
        <taxon>Psilocybe</taxon>
    </lineage>
</organism>
<dbReference type="Gene3D" id="2.60.20.10">
    <property type="entry name" value="Crystallins"/>
    <property type="match status" value="1"/>
</dbReference>
<dbReference type="EMBL" id="NHYD01003900">
    <property type="protein sequence ID" value="PPQ70514.1"/>
    <property type="molecule type" value="Genomic_DNA"/>
</dbReference>
<sequence>MHFTSKLTGLLMIIAASAMSVQALAAVPRDAEVRQEELSVTLFDKPSISGESITFTGIEEGVSFHPRDDWLDRARSLIVSDGYTCAFFNSSDSRGDGIYLSGTNANLPTELDKAIESFTCFNF</sequence>
<keyword evidence="1" id="KW-0732">Signal</keyword>
<accession>A0A409VW68</accession>
<evidence type="ECO:0000256" key="1">
    <source>
        <dbReference type="SAM" id="SignalP"/>
    </source>
</evidence>
<dbReference type="Proteomes" id="UP000283269">
    <property type="component" value="Unassembled WGS sequence"/>
</dbReference>
<name>A0A409VW68_PSICY</name>
<proteinExistence type="predicted"/>
<comment type="caution">
    <text evidence="2">The sequence shown here is derived from an EMBL/GenBank/DDBJ whole genome shotgun (WGS) entry which is preliminary data.</text>
</comment>
<feature type="signal peptide" evidence="1">
    <location>
        <begin position="1"/>
        <end position="25"/>
    </location>
</feature>
<protein>
    <recommendedName>
        <fullName evidence="4">Beta/gamma crystallin 'Greek key' domain-containing protein</fullName>
    </recommendedName>
</protein>
<keyword evidence="3" id="KW-1185">Reference proteome</keyword>
<dbReference type="InParanoid" id="A0A409VW68"/>
<evidence type="ECO:0000313" key="3">
    <source>
        <dbReference type="Proteomes" id="UP000283269"/>
    </source>
</evidence>
<gene>
    <name evidence="2" type="ORF">CVT25_007663</name>
</gene>
<evidence type="ECO:0000313" key="2">
    <source>
        <dbReference type="EMBL" id="PPQ70514.1"/>
    </source>
</evidence>
<reference evidence="2 3" key="1">
    <citation type="journal article" date="2018" name="Evol. Lett.">
        <title>Horizontal gene cluster transfer increased hallucinogenic mushroom diversity.</title>
        <authorList>
            <person name="Reynolds H.T."/>
            <person name="Vijayakumar V."/>
            <person name="Gluck-Thaler E."/>
            <person name="Korotkin H.B."/>
            <person name="Matheny P.B."/>
            <person name="Slot J.C."/>
        </authorList>
    </citation>
    <scope>NUCLEOTIDE SEQUENCE [LARGE SCALE GENOMIC DNA]</scope>
    <source>
        <strain evidence="2 3">2631</strain>
    </source>
</reference>
<feature type="chain" id="PRO_5019334806" description="Beta/gamma crystallin 'Greek key' domain-containing protein" evidence="1">
    <location>
        <begin position="26"/>
        <end position="123"/>
    </location>
</feature>
<evidence type="ECO:0008006" key="4">
    <source>
        <dbReference type="Google" id="ProtNLM"/>
    </source>
</evidence>
<dbReference type="AlphaFoldDB" id="A0A409VW68"/>